<keyword evidence="3" id="KW-1185">Reference proteome</keyword>
<feature type="compositionally biased region" description="Basic and acidic residues" evidence="1">
    <location>
        <begin position="27"/>
        <end position="52"/>
    </location>
</feature>
<proteinExistence type="predicted"/>
<dbReference type="Proteomes" id="UP001177670">
    <property type="component" value="Unassembled WGS sequence"/>
</dbReference>
<dbReference type="EMBL" id="JAHYIQ010000068">
    <property type="protein sequence ID" value="KAK1116585.1"/>
    <property type="molecule type" value="Genomic_DNA"/>
</dbReference>
<dbReference type="AlphaFoldDB" id="A0AA40KDW8"/>
<evidence type="ECO:0000313" key="2">
    <source>
        <dbReference type="EMBL" id="KAK1116585.1"/>
    </source>
</evidence>
<organism evidence="2 3">
    <name type="scientific">Melipona bicolor</name>
    <dbReference type="NCBI Taxonomy" id="60889"/>
    <lineage>
        <taxon>Eukaryota</taxon>
        <taxon>Metazoa</taxon>
        <taxon>Ecdysozoa</taxon>
        <taxon>Arthropoda</taxon>
        <taxon>Hexapoda</taxon>
        <taxon>Insecta</taxon>
        <taxon>Pterygota</taxon>
        <taxon>Neoptera</taxon>
        <taxon>Endopterygota</taxon>
        <taxon>Hymenoptera</taxon>
        <taxon>Apocrita</taxon>
        <taxon>Aculeata</taxon>
        <taxon>Apoidea</taxon>
        <taxon>Anthophila</taxon>
        <taxon>Apidae</taxon>
        <taxon>Melipona</taxon>
    </lineage>
</organism>
<comment type="caution">
    <text evidence="2">The sequence shown here is derived from an EMBL/GenBank/DDBJ whole genome shotgun (WGS) entry which is preliminary data.</text>
</comment>
<reference evidence="2" key="1">
    <citation type="submission" date="2021-10" db="EMBL/GenBank/DDBJ databases">
        <title>Melipona bicolor Genome sequencing and assembly.</title>
        <authorList>
            <person name="Araujo N.S."/>
            <person name="Arias M.C."/>
        </authorList>
    </citation>
    <scope>NUCLEOTIDE SEQUENCE</scope>
    <source>
        <strain evidence="2">USP_2M_L1-L4_2017</strain>
        <tissue evidence="2">Whole body</tissue>
    </source>
</reference>
<name>A0AA40KDW8_9HYME</name>
<evidence type="ECO:0000313" key="3">
    <source>
        <dbReference type="Proteomes" id="UP001177670"/>
    </source>
</evidence>
<sequence>MNEEPQQGHEPYGRGGKAQSVPGGEQQGRDEDRKGARTSEKRNADTLNDHGDAQSMGKHLQLSNVSKRDDISNRALLCQRPLWLSKPVREEEFLKLFDRVRSWDRVDYGRLFAKMFVYFERVSICLAENRMKWDWFDGCSVSIAFDIPSMIGNPDSRWYRLGVFVT</sequence>
<protein>
    <submittedName>
        <fullName evidence="2">Uncharacterized protein</fullName>
    </submittedName>
</protein>
<gene>
    <name evidence="2" type="ORF">K0M31_018267</name>
</gene>
<accession>A0AA40KDW8</accession>
<evidence type="ECO:0000256" key="1">
    <source>
        <dbReference type="SAM" id="MobiDB-lite"/>
    </source>
</evidence>
<feature type="region of interest" description="Disordered" evidence="1">
    <location>
        <begin position="1"/>
        <end position="64"/>
    </location>
</feature>